<name>A0ABT2YLD1_9BURK</name>
<evidence type="ECO:0000313" key="5">
    <source>
        <dbReference type="Proteomes" id="UP001209701"/>
    </source>
</evidence>
<dbReference type="PANTHER" id="PTHR30420:SF1">
    <property type="entry name" value="ARGININE N-SUCCINYLTRANSFERASE"/>
    <property type="match status" value="1"/>
</dbReference>
<keyword evidence="3" id="KW-0012">Acyltransferase</keyword>
<evidence type="ECO:0000313" key="4">
    <source>
        <dbReference type="EMBL" id="MCV2370875.1"/>
    </source>
</evidence>
<proteinExistence type="predicted"/>
<sequence>MNPRDLLLRPVALADLPALERIAAASEHGISSLPNDQAKLRARIERSLDAFASLDDASGEETYLFVLEDLARAEVVGCSGIAASAGFHDRFYSYRNEFVVHASAALGVSNRLHTLHLCHDLSGYTLLTSFYIEPAYAQGPAPQLLSRARLLFIQQFAERFNQRIAAENPGLADQEGQSPFWDAVGRRFFAMDYPQAEALTGGRNKAFIADLMPHSPIYVALLPEAAQWAIGQLHPVGELPFSILQEEGFDADTYIDIFDGGPTVECSLGLLRSVRHAHRLTVNADALALGMPAWHLAVNCERNDFRAILVELAESARFVLPSDEAATRLGLVEGADLLVTPLWPESTERSRP</sequence>
<dbReference type="SUPFAM" id="SSF55729">
    <property type="entry name" value="Acyl-CoA N-acyltransferases (Nat)"/>
    <property type="match status" value="1"/>
</dbReference>
<dbReference type="NCBIfam" id="TIGR03243">
    <property type="entry name" value="arg_catab_AOST"/>
    <property type="match status" value="1"/>
</dbReference>
<gene>
    <name evidence="4" type="ORF">LNV07_22545</name>
</gene>
<keyword evidence="5" id="KW-1185">Reference proteome</keyword>
<comment type="caution">
    <text evidence="4">The sequence shown here is derived from an EMBL/GenBank/DDBJ whole genome shotgun (WGS) entry which is preliminary data.</text>
</comment>
<dbReference type="Proteomes" id="UP001209701">
    <property type="component" value="Unassembled WGS sequence"/>
</dbReference>
<dbReference type="RefSeq" id="WP_263573459.1">
    <property type="nucleotide sequence ID" value="NZ_JAJIRN010000011.1"/>
</dbReference>
<keyword evidence="2" id="KW-0808">Transferase</keyword>
<keyword evidence="1" id="KW-0056">Arginine metabolism</keyword>
<dbReference type="EMBL" id="JAJIRN010000011">
    <property type="protein sequence ID" value="MCV2370875.1"/>
    <property type="molecule type" value="Genomic_DNA"/>
</dbReference>
<dbReference type="PANTHER" id="PTHR30420">
    <property type="entry name" value="N-SUCCINYLARGININE DIHYDROLASE"/>
    <property type="match status" value="1"/>
</dbReference>
<evidence type="ECO:0000256" key="3">
    <source>
        <dbReference type="ARBA" id="ARBA00023315"/>
    </source>
</evidence>
<evidence type="ECO:0000256" key="1">
    <source>
        <dbReference type="ARBA" id="ARBA00022503"/>
    </source>
</evidence>
<dbReference type="Pfam" id="PF04958">
    <property type="entry name" value="AstA"/>
    <property type="match status" value="1"/>
</dbReference>
<evidence type="ECO:0000256" key="2">
    <source>
        <dbReference type="ARBA" id="ARBA00022679"/>
    </source>
</evidence>
<reference evidence="4 5" key="1">
    <citation type="submission" date="2021-11" db="EMBL/GenBank/DDBJ databases">
        <authorList>
            <person name="Liang Q."/>
            <person name="Mou H."/>
            <person name="Liu Z."/>
        </authorList>
    </citation>
    <scope>NUCLEOTIDE SEQUENCE [LARGE SCALE GENOMIC DNA]</scope>
    <source>
        <strain evidence="4 5">CHU3</strain>
    </source>
</reference>
<dbReference type="InterPro" id="IPR016181">
    <property type="entry name" value="Acyl_CoA_acyltransferase"/>
</dbReference>
<dbReference type="InterPro" id="IPR007041">
    <property type="entry name" value="Arg_succinylTrfase_AstA/AruG"/>
</dbReference>
<organism evidence="4 5">
    <name type="scientific">Roseateles oligotrophus</name>
    <dbReference type="NCBI Taxonomy" id="1769250"/>
    <lineage>
        <taxon>Bacteria</taxon>
        <taxon>Pseudomonadati</taxon>
        <taxon>Pseudomonadota</taxon>
        <taxon>Betaproteobacteria</taxon>
        <taxon>Burkholderiales</taxon>
        <taxon>Sphaerotilaceae</taxon>
        <taxon>Roseateles</taxon>
    </lineage>
</organism>
<protein>
    <submittedName>
        <fullName evidence="4">Arginine N-succinyltransferase</fullName>
    </submittedName>
</protein>
<accession>A0ABT2YLD1</accession>